<protein>
    <submittedName>
        <fullName evidence="2">Uncharacterized protein</fullName>
    </submittedName>
</protein>
<evidence type="ECO:0000256" key="1">
    <source>
        <dbReference type="SAM" id="Phobius"/>
    </source>
</evidence>
<name>A0A1G2L0G6_9BACT</name>
<reference evidence="2 3" key="1">
    <citation type="journal article" date="2016" name="Nat. Commun.">
        <title>Thousands of microbial genomes shed light on interconnected biogeochemical processes in an aquifer system.</title>
        <authorList>
            <person name="Anantharaman K."/>
            <person name="Brown C.T."/>
            <person name="Hug L.A."/>
            <person name="Sharon I."/>
            <person name="Castelle C.J."/>
            <person name="Probst A.J."/>
            <person name="Thomas B.C."/>
            <person name="Singh A."/>
            <person name="Wilkins M.J."/>
            <person name="Karaoz U."/>
            <person name="Brodie E.L."/>
            <person name="Williams K.H."/>
            <person name="Hubbard S.S."/>
            <person name="Banfield J.F."/>
        </authorList>
    </citation>
    <scope>NUCLEOTIDE SEQUENCE [LARGE SCALE GENOMIC DNA]</scope>
</reference>
<dbReference type="EMBL" id="MHQM01000011">
    <property type="protein sequence ID" value="OHA04169.1"/>
    <property type="molecule type" value="Genomic_DNA"/>
</dbReference>
<accession>A0A1G2L0G6</accession>
<keyword evidence="1" id="KW-0472">Membrane</keyword>
<organism evidence="2 3">
    <name type="scientific">Candidatus Sungbacteria bacterium RIFCSPHIGHO2_02_FULL_52_23</name>
    <dbReference type="NCBI Taxonomy" id="1802274"/>
    <lineage>
        <taxon>Bacteria</taxon>
        <taxon>Candidatus Sungiibacteriota</taxon>
    </lineage>
</organism>
<comment type="caution">
    <text evidence="2">The sequence shown here is derived from an EMBL/GenBank/DDBJ whole genome shotgun (WGS) entry which is preliminary data.</text>
</comment>
<dbReference type="AlphaFoldDB" id="A0A1G2L0G6"/>
<evidence type="ECO:0000313" key="3">
    <source>
        <dbReference type="Proteomes" id="UP000178510"/>
    </source>
</evidence>
<keyword evidence="1" id="KW-0812">Transmembrane</keyword>
<evidence type="ECO:0000313" key="2">
    <source>
        <dbReference type="EMBL" id="OHA04169.1"/>
    </source>
</evidence>
<proteinExistence type="predicted"/>
<sequence length="215" mass="25061">MKLSSILMTAAEIIVALVAIAGFFYTAFTYHNTTKISRDLNRPYIDLETESVKEDIVRFPRMIPVGNGMYRQIPAEQNLRFSIKNYGTLPAKYKIDLSDFKSLYYHKIPEIVDIDYLYPKQAKERVFTFDSDEEALKRMGEALESGVDLFGDKSKWDDFYIIKIKYGFTNQSEERFPYETIIRRKYINVPCVDGSDVIEPNVRCTRAKWIVEKAI</sequence>
<keyword evidence="1" id="KW-1133">Transmembrane helix</keyword>
<gene>
    <name evidence="2" type="ORF">A3J58_01720</name>
</gene>
<feature type="transmembrane region" description="Helical" evidence="1">
    <location>
        <begin position="6"/>
        <end position="28"/>
    </location>
</feature>
<dbReference type="Proteomes" id="UP000178510">
    <property type="component" value="Unassembled WGS sequence"/>
</dbReference>